<dbReference type="Pfam" id="PF00149">
    <property type="entry name" value="Metallophos"/>
    <property type="match status" value="1"/>
</dbReference>
<dbReference type="PANTHER" id="PTHR43143">
    <property type="entry name" value="METALLOPHOSPHOESTERASE, CALCINEURIN SUPERFAMILY"/>
    <property type="match status" value="1"/>
</dbReference>
<protein>
    <recommendedName>
        <fullName evidence="1">Calcineurin-like phosphoesterase domain-containing protein</fullName>
    </recommendedName>
</protein>
<dbReference type="AlphaFoldDB" id="A0A7S1ERX7"/>
<organism evidence="2">
    <name type="scientific">Timspurckia oligopyrenoides</name>
    <dbReference type="NCBI Taxonomy" id="708627"/>
    <lineage>
        <taxon>Eukaryota</taxon>
        <taxon>Rhodophyta</taxon>
        <taxon>Bangiophyceae</taxon>
        <taxon>Porphyridiales</taxon>
        <taxon>Porphyridiaceae</taxon>
        <taxon>Timspurckia</taxon>
    </lineage>
</organism>
<dbReference type="InterPro" id="IPR042281">
    <property type="entry name" value="GpdQ_beta-strand"/>
</dbReference>
<dbReference type="PANTHER" id="PTHR43143:SF4">
    <property type="entry name" value="CALCINEURIN-LIKE PHOSPHOESTERASE DOMAIN-CONTAINING PROTEIN"/>
    <property type="match status" value="1"/>
</dbReference>
<sequence length="530" mass="60541">MTLGRMDCLFISTVSTRSIRVFHHTSPICISNSFPVSTRTKSSALILHLSSNHTNDEKHEGTICVVLGDLHLSPIDMELHNIAQKQILDAVELLKKQHESIAFNQHVVSLGDLGAKEPFGFSGTTESFQLAHTYLSNFNIPFSLITGNHDLEGLSEFDSDKLNLQAWAHVFKHTGVMSPEFNNLPVFRKDLGHAVLLGLSTIRFRDSPGSSHEVYIDDDQIRWFEQQLEQLHDKHVFVFTHAPPMGCNLRVLSNVHVKNLCAWLNHSAGRRRRRVFINLAKRYPCVKAWFSGHFHLSHDFEDSVTLLDEQCTFVQCGVIGEDSARDERRQTRILLSFTDKMCIYSVNHHQNGRLRLDATVSFDSEAQRAHMDIPKSFETDRNPMYLFKAYTPRPYDGCYLEEVESNNADGEPQAVMAKKVCWWHTSRGIVLGVHDGMILEYDEETLDPVGVVMTKDELDGRDVFWIAEADALIVVPPRNGSDVEVVHPNEDGTYARKYQLNKRFRIETKQREKIAKTWIQNNFPITTLQK</sequence>
<name>A0A7S1ERX7_9RHOD</name>
<dbReference type="GO" id="GO:0016787">
    <property type="term" value="F:hydrolase activity"/>
    <property type="evidence" value="ECO:0007669"/>
    <property type="project" value="InterPro"/>
</dbReference>
<reference evidence="2" key="1">
    <citation type="submission" date="2021-01" db="EMBL/GenBank/DDBJ databases">
        <authorList>
            <person name="Corre E."/>
            <person name="Pelletier E."/>
            <person name="Niang G."/>
            <person name="Scheremetjew M."/>
            <person name="Finn R."/>
            <person name="Kale V."/>
            <person name="Holt S."/>
            <person name="Cochrane G."/>
            <person name="Meng A."/>
            <person name="Brown T."/>
            <person name="Cohen L."/>
        </authorList>
    </citation>
    <scope>NUCLEOTIDE SEQUENCE</scope>
    <source>
        <strain evidence="2">CCMP3278</strain>
    </source>
</reference>
<evidence type="ECO:0000313" key="2">
    <source>
        <dbReference type="EMBL" id="CAD8820203.1"/>
    </source>
</evidence>
<dbReference type="InterPro" id="IPR004843">
    <property type="entry name" value="Calcineurin-like_PHP"/>
</dbReference>
<dbReference type="Gene3D" id="3.30.750.180">
    <property type="entry name" value="GpdQ, beta-strand dimerisation domain"/>
    <property type="match status" value="1"/>
</dbReference>
<dbReference type="InterPro" id="IPR029052">
    <property type="entry name" value="Metallo-depent_PP-like"/>
</dbReference>
<evidence type="ECO:0000259" key="1">
    <source>
        <dbReference type="Pfam" id="PF00149"/>
    </source>
</evidence>
<dbReference type="InterPro" id="IPR051918">
    <property type="entry name" value="STPP_CPPED1"/>
</dbReference>
<dbReference type="SUPFAM" id="SSF56300">
    <property type="entry name" value="Metallo-dependent phosphatases"/>
    <property type="match status" value="1"/>
</dbReference>
<dbReference type="InterPro" id="IPR042283">
    <property type="entry name" value="GpdQ_catalytic"/>
</dbReference>
<feature type="domain" description="Calcineurin-like phosphoesterase" evidence="1">
    <location>
        <begin position="65"/>
        <end position="295"/>
    </location>
</feature>
<dbReference type="EMBL" id="HBFP01006442">
    <property type="protein sequence ID" value="CAD8820203.1"/>
    <property type="molecule type" value="Transcribed_RNA"/>
</dbReference>
<dbReference type="Gene3D" id="3.60.21.40">
    <property type="entry name" value="GpdQ, catalytic alpha/beta sandwich domain"/>
    <property type="match status" value="1"/>
</dbReference>
<accession>A0A7S1ERX7</accession>
<proteinExistence type="predicted"/>
<gene>
    <name evidence="2" type="ORF">TOLI1172_LOCUS4594</name>
</gene>